<accession>A0A3N4IQH4</accession>
<evidence type="ECO:0000313" key="2">
    <source>
        <dbReference type="Proteomes" id="UP000276215"/>
    </source>
</evidence>
<dbReference type="AlphaFoldDB" id="A0A3N4IQH4"/>
<gene>
    <name evidence="1" type="ORF">L873DRAFT_1824524</name>
</gene>
<keyword evidence="2" id="KW-1185">Reference proteome</keyword>
<sequence>MVQHDGETGILLGSLEEEAEGQFVEPEIEESWGEGICGTITQFVVETSKVNQLSGGNWFVGGCYGRCLYW</sequence>
<reference evidence="1 2" key="1">
    <citation type="journal article" date="2018" name="Nat. Ecol. Evol.">
        <title>Pezizomycetes genomes reveal the molecular basis of ectomycorrhizal truffle lifestyle.</title>
        <authorList>
            <person name="Murat C."/>
            <person name="Payen T."/>
            <person name="Noel B."/>
            <person name="Kuo A."/>
            <person name="Morin E."/>
            <person name="Chen J."/>
            <person name="Kohler A."/>
            <person name="Krizsan K."/>
            <person name="Balestrini R."/>
            <person name="Da Silva C."/>
            <person name="Montanini B."/>
            <person name="Hainaut M."/>
            <person name="Levati E."/>
            <person name="Barry K.W."/>
            <person name="Belfiori B."/>
            <person name="Cichocki N."/>
            <person name="Clum A."/>
            <person name="Dockter R.B."/>
            <person name="Fauchery L."/>
            <person name="Guy J."/>
            <person name="Iotti M."/>
            <person name="Le Tacon F."/>
            <person name="Lindquist E.A."/>
            <person name="Lipzen A."/>
            <person name="Malagnac F."/>
            <person name="Mello A."/>
            <person name="Molinier V."/>
            <person name="Miyauchi S."/>
            <person name="Poulain J."/>
            <person name="Riccioni C."/>
            <person name="Rubini A."/>
            <person name="Sitrit Y."/>
            <person name="Splivallo R."/>
            <person name="Traeger S."/>
            <person name="Wang M."/>
            <person name="Zifcakova L."/>
            <person name="Wipf D."/>
            <person name="Zambonelli A."/>
            <person name="Paolocci F."/>
            <person name="Nowrousian M."/>
            <person name="Ottonello S."/>
            <person name="Baldrian P."/>
            <person name="Spatafora J.W."/>
            <person name="Henrissat B."/>
            <person name="Nagy L.G."/>
            <person name="Aury J.M."/>
            <person name="Wincker P."/>
            <person name="Grigoriev I.V."/>
            <person name="Bonfante P."/>
            <person name="Martin F.M."/>
        </authorList>
    </citation>
    <scope>NUCLEOTIDE SEQUENCE [LARGE SCALE GENOMIC DNA]</scope>
    <source>
        <strain evidence="1 2">120613-1</strain>
    </source>
</reference>
<evidence type="ECO:0000313" key="1">
    <source>
        <dbReference type="EMBL" id="RPA88433.1"/>
    </source>
</evidence>
<dbReference type="Proteomes" id="UP000276215">
    <property type="component" value="Unassembled WGS sequence"/>
</dbReference>
<name>A0A3N4IQH4_9PEZI</name>
<protein>
    <submittedName>
        <fullName evidence="1">Uncharacterized protein</fullName>
    </submittedName>
</protein>
<proteinExistence type="predicted"/>
<dbReference type="EMBL" id="ML121023">
    <property type="protein sequence ID" value="RPA88433.1"/>
    <property type="molecule type" value="Genomic_DNA"/>
</dbReference>
<organism evidence="1 2">
    <name type="scientific">Choiromyces venosus 120613-1</name>
    <dbReference type="NCBI Taxonomy" id="1336337"/>
    <lineage>
        <taxon>Eukaryota</taxon>
        <taxon>Fungi</taxon>
        <taxon>Dikarya</taxon>
        <taxon>Ascomycota</taxon>
        <taxon>Pezizomycotina</taxon>
        <taxon>Pezizomycetes</taxon>
        <taxon>Pezizales</taxon>
        <taxon>Tuberaceae</taxon>
        <taxon>Choiromyces</taxon>
    </lineage>
</organism>